<dbReference type="GO" id="GO:0003690">
    <property type="term" value="F:double-stranded DNA binding"/>
    <property type="evidence" value="ECO:0007669"/>
    <property type="project" value="TreeGrafter"/>
</dbReference>
<dbReference type="InterPro" id="IPR023214">
    <property type="entry name" value="HAD_sf"/>
</dbReference>
<dbReference type="NCBIfam" id="TIGR01664">
    <property type="entry name" value="DNA-3'-Pase"/>
    <property type="match status" value="1"/>
</dbReference>
<dbReference type="SUPFAM" id="SSF56784">
    <property type="entry name" value="HAD-like"/>
    <property type="match status" value="1"/>
</dbReference>
<dbReference type="InterPro" id="IPR036412">
    <property type="entry name" value="HAD-like_sf"/>
</dbReference>
<dbReference type="Pfam" id="PF08645">
    <property type="entry name" value="PNK3P"/>
    <property type="match status" value="1"/>
</dbReference>
<accession>A0A9P3GL78</accession>
<dbReference type="Proteomes" id="UP000703269">
    <property type="component" value="Unassembled WGS sequence"/>
</dbReference>
<dbReference type="InterPro" id="IPR006549">
    <property type="entry name" value="HAD-SF_hydro_IIIA"/>
</dbReference>
<dbReference type="SUPFAM" id="SSF52540">
    <property type="entry name" value="P-loop containing nucleoside triphosphate hydrolases"/>
    <property type="match status" value="1"/>
</dbReference>
<organism evidence="2 3">
    <name type="scientific">Phanerochaete sordida</name>
    <dbReference type="NCBI Taxonomy" id="48140"/>
    <lineage>
        <taxon>Eukaryota</taxon>
        <taxon>Fungi</taxon>
        <taxon>Dikarya</taxon>
        <taxon>Basidiomycota</taxon>
        <taxon>Agaricomycotina</taxon>
        <taxon>Agaricomycetes</taxon>
        <taxon>Polyporales</taxon>
        <taxon>Phanerochaetaceae</taxon>
        <taxon>Phanerochaete</taxon>
    </lineage>
</organism>
<dbReference type="OrthoDB" id="19045at2759"/>
<reference evidence="2 3" key="1">
    <citation type="submission" date="2021-08" db="EMBL/GenBank/DDBJ databases">
        <title>Draft Genome Sequence of Phanerochaete sordida strain YK-624.</title>
        <authorList>
            <person name="Mori T."/>
            <person name="Dohra H."/>
            <person name="Suzuki T."/>
            <person name="Kawagishi H."/>
            <person name="Hirai H."/>
        </authorList>
    </citation>
    <scope>NUCLEOTIDE SEQUENCE [LARGE SCALE GENOMIC DNA]</scope>
    <source>
        <strain evidence="2 3">YK-624</strain>
    </source>
</reference>
<dbReference type="EMBL" id="BPQB01000067">
    <property type="protein sequence ID" value="GJE97041.1"/>
    <property type="molecule type" value="Genomic_DNA"/>
</dbReference>
<feature type="compositionally biased region" description="Basic and acidic residues" evidence="1">
    <location>
        <begin position="17"/>
        <end position="35"/>
    </location>
</feature>
<dbReference type="GO" id="GO:0006281">
    <property type="term" value="P:DNA repair"/>
    <property type="evidence" value="ECO:0007669"/>
    <property type="project" value="TreeGrafter"/>
</dbReference>
<evidence type="ECO:0000313" key="2">
    <source>
        <dbReference type="EMBL" id="GJE97041.1"/>
    </source>
</evidence>
<dbReference type="InterPro" id="IPR027417">
    <property type="entry name" value="P-loop_NTPase"/>
</dbReference>
<dbReference type="FunFam" id="3.40.50.300:FF:000737">
    <property type="entry name" value="Bifunctional polynucleotide phosphatase/kinase"/>
    <property type="match status" value="1"/>
</dbReference>
<sequence>MSSSALSPKATPNPRKRTAEHLDAPEVTKPAKEPKLASIFTKGKTTESPKAPTFQWLEPLGRAKTCLHGANLSPKAVYKVAAFDLDGCLIESSIGKKKVKDAPPTFQWWRAIIPKKLKEIHDEGYAIVVVTNQALRGATAIQEWKKKVPLIGAALPEVPFHLFAATARDGYRKPMPGMWYELERIFAAEDVVIDKSASFFVGDAAGRQGDFAGTDRKWAQNVDIPFFTPEEYFLKLKAAPYTLQGFHPSSLPADLPRVTPTSSPIVPSSSSGPEVVLFVGFPALGKTSFYRTHFYTANYVHVNQDTLRTREKCVKAVEEAIKDGKSCVVDNTNRDAATRKHYIDLAKKLDVPIRCFLFHGTLELAWHNNLYRAFNLPDSVASKAPKRDLVPYNAFTSFKASYEEPKAAEGFREVRRVNWVFEGTEEERRRWNMWLQIDGK</sequence>
<dbReference type="Gene3D" id="3.40.50.300">
    <property type="entry name" value="P-loop containing nucleotide triphosphate hydrolases"/>
    <property type="match status" value="1"/>
</dbReference>
<comment type="caution">
    <text evidence="2">The sequence shown here is derived from an EMBL/GenBank/DDBJ whole genome shotgun (WGS) entry which is preliminary data.</text>
</comment>
<dbReference type="GO" id="GO:0046404">
    <property type="term" value="F:ATP-dependent polydeoxyribonucleotide 5'-hydroxyl-kinase activity"/>
    <property type="evidence" value="ECO:0007669"/>
    <property type="project" value="TreeGrafter"/>
</dbReference>
<dbReference type="GO" id="GO:0046403">
    <property type="term" value="F:polynucleotide 3'-phosphatase activity"/>
    <property type="evidence" value="ECO:0007669"/>
    <property type="project" value="TreeGrafter"/>
</dbReference>
<dbReference type="Gene3D" id="3.40.50.1000">
    <property type="entry name" value="HAD superfamily/HAD-like"/>
    <property type="match status" value="1"/>
</dbReference>
<dbReference type="PANTHER" id="PTHR12083">
    <property type="entry name" value="BIFUNCTIONAL POLYNUCLEOTIDE PHOSPHATASE/KINASE"/>
    <property type="match status" value="1"/>
</dbReference>
<dbReference type="InterPro" id="IPR013954">
    <property type="entry name" value="PNK3P"/>
</dbReference>
<gene>
    <name evidence="2" type="ORF">PsYK624_132510</name>
</gene>
<dbReference type="Pfam" id="PF13671">
    <property type="entry name" value="AAA_33"/>
    <property type="match status" value="1"/>
</dbReference>
<dbReference type="PANTHER" id="PTHR12083:SF9">
    <property type="entry name" value="BIFUNCTIONAL POLYNUCLEOTIDE PHOSPHATASE_KINASE"/>
    <property type="match status" value="1"/>
</dbReference>
<evidence type="ECO:0000313" key="3">
    <source>
        <dbReference type="Proteomes" id="UP000703269"/>
    </source>
</evidence>
<dbReference type="AlphaFoldDB" id="A0A9P3GL78"/>
<evidence type="ECO:0000256" key="1">
    <source>
        <dbReference type="SAM" id="MobiDB-lite"/>
    </source>
</evidence>
<protein>
    <submittedName>
        <fullName evidence="2">PNK3P-domain-containing protein</fullName>
    </submittedName>
</protein>
<dbReference type="NCBIfam" id="TIGR01662">
    <property type="entry name" value="HAD-SF-IIIA"/>
    <property type="match status" value="1"/>
</dbReference>
<dbReference type="InterPro" id="IPR006551">
    <property type="entry name" value="Polynucleotide_phosphatase"/>
</dbReference>
<feature type="region of interest" description="Disordered" evidence="1">
    <location>
        <begin position="1"/>
        <end position="47"/>
    </location>
</feature>
<keyword evidence="3" id="KW-1185">Reference proteome</keyword>
<name>A0A9P3GL78_9APHY</name>
<proteinExistence type="predicted"/>